<dbReference type="InterPro" id="IPR036390">
    <property type="entry name" value="WH_DNA-bd_sf"/>
</dbReference>
<dbReference type="SUPFAM" id="SSF53850">
    <property type="entry name" value="Periplasmic binding protein-like II"/>
    <property type="match status" value="1"/>
</dbReference>
<keyword evidence="3" id="KW-0238">DNA-binding</keyword>
<evidence type="ECO:0000259" key="5">
    <source>
        <dbReference type="PROSITE" id="PS50931"/>
    </source>
</evidence>
<dbReference type="GO" id="GO:0003677">
    <property type="term" value="F:DNA binding"/>
    <property type="evidence" value="ECO:0007669"/>
    <property type="project" value="UniProtKB-KW"/>
</dbReference>
<dbReference type="PROSITE" id="PS50931">
    <property type="entry name" value="HTH_LYSR"/>
    <property type="match status" value="1"/>
</dbReference>
<keyword evidence="2" id="KW-0805">Transcription regulation</keyword>
<evidence type="ECO:0000313" key="6">
    <source>
        <dbReference type="EMBL" id="KPC49647.1"/>
    </source>
</evidence>
<evidence type="ECO:0000256" key="1">
    <source>
        <dbReference type="ARBA" id="ARBA00009437"/>
    </source>
</evidence>
<dbReference type="Gene3D" id="3.40.190.10">
    <property type="entry name" value="Periplasmic binding protein-like II"/>
    <property type="match status" value="2"/>
</dbReference>
<evidence type="ECO:0000256" key="2">
    <source>
        <dbReference type="ARBA" id="ARBA00023015"/>
    </source>
</evidence>
<evidence type="ECO:0000256" key="4">
    <source>
        <dbReference type="ARBA" id="ARBA00023163"/>
    </source>
</evidence>
<proteinExistence type="inferred from homology"/>
<dbReference type="InterPro" id="IPR000847">
    <property type="entry name" value="LysR_HTH_N"/>
</dbReference>
<evidence type="ECO:0000256" key="3">
    <source>
        <dbReference type="ARBA" id="ARBA00023125"/>
    </source>
</evidence>
<dbReference type="Gene3D" id="1.10.10.10">
    <property type="entry name" value="Winged helix-like DNA-binding domain superfamily/Winged helix DNA-binding domain"/>
    <property type="match status" value="1"/>
</dbReference>
<dbReference type="InterPro" id="IPR036388">
    <property type="entry name" value="WH-like_DNA-bd_sf"/>
</dbReference>
<reference evidence="6 7" key="1">
    <citation type="submission" date="2015-07" db="EMBL/GenBank/DDBJ databases">
        <title>Draft genome sequence of the Amantichitinum ursilacus IGB-41, a new chitin-degrading bacterium.</title>
        <authorList>
            <person name="Kirstahler P."/>
            <person name="Guenther M."/>
            <person name="Grumaz C."/>
            <person name="Rupp S."/>
            <person name="Zibek S."/>
            <person name="Sohn K."/>
        </authorList>
    </citation>
    <scope>NUCLEOTIDE SEQUENCE [LARGE SCALE GENOMIC DNA]</scope>
    <source>
        <strain evidence="6 7">IGB-41</strain>
    </source>
</reference>
<accession>A0A0N0GL76</accession>
<dbReference type="PANTHER" id="PTHR30118">
    <property type="entry name" value="HTH-TYPE TRANSCRIPTIONAL REGULATOR LEUO-RELATED"/>
    <property type="match status" value="1"/>
</dbReference>
<dbReference type="STRING" id="857265.WG78_20030"/>
<keyword evidence="7" id="KW-1185">Reference proteome</keyword>
<comment type="similarity">
    <text evidence="1">Belongs to the LysR transcriptional regulatory family.</text>
</comment>
<protein>
    <submittedName>
        <fullName evidence="6">HTH-type transcriptional regulator SyrM 1</fullName>
    </submittedName>
</protein>
<dbReference type="PANTHER" id="PTHR30118:SF15">
    <property type="entry name" value="TRANSCRIPTIONAL REGULATORY PROTEIN"/>
    <property type="match status" value="1"/>
</dbReference>
<name>A0A0N0GL76_9NEIS</name>
<organism evidence="6 7">
    <name type="scientific">Amantichitinum ursilacus</name>
    <dbReference type="NCBI Taxonomy" id="857265"/>
    <lineage>
        <taxon>Bacteria</taxon>
        <taxon>Pseudomonadati</taxon>
        <taxon>Pseudomonadota</taxon>
        <taxon>Betaproteobacteria</taxon>
        <taxon>Neisseriales</taxon>
        <taxon>Chitinibacteraceae</taxon>
        <taxon>Amantichitinum</taxon>
    </lineage>
</organism>
<dbReference type="Proteomes" id="UP000037939">
    <property type="component" value="Unassembled WGS sequence"/>
</dbReference>
<dbReference type="InterPro" id="IPR005119">
    <property type="entry name" value="LysR_subst-bd"/>
</dbReference>
<dbReference type="GO" id="GO:0003700">
    <property type="term" value="F:DNA-binding transcription factor activity"/>
    <property type="evidence" value="ECO:0007669"/>
    <property type="project" value="InterPro"/>
</dbReference>
<dbReference type="AlphaFoldDB" id="A0A0N0GL76"/>
<dbReference type="RefSeq" id="WP_053939574.1">
    <property type="nucleotide sequence ID" value="NZ_LAQT01000036.1"/>
</dbReference>
<dbReference type="OrthoDB" id="8924032at2"/>
<dbReference type="Pfam" id="PF00126">
    <property type="entry name" value="HTH_1"/>
    <property type="match status" value="1"/>
</dbReference>
<evidence type="ECO:0000313" key="7">
    <source>
        <dbReference type="Proteomes" id="UP000037939"/>
    </source>
</evidence>
<dbReference type="InterPro" id="IPR050389">
    <property type="entry name" value="LysR-type_TF"/>
</dbReference>
<sequence length="313" mass="33713">MPSVDLNLLPALDALLTEMSVTRAARRLGLSASAMSRTLTRLRSVTGDPLLVQAGRNLVLTPYAEQLRDQVQGLAQAAQRVLQPARSHFDPATLQRTFTLRANDGFVDLVGATLLTALARTAPRVCLRFTPKFDKDAQPLRDGAIDLEIGTLGTLAPEIKTRLLFEDRFVGICRVGHPLLSHAAMTAAHYASYPHVVVSRKADFAGPVDEALEQRGLRRNVALVVPNFANAMQIVGNCDALGLVSSASLGHALASAATGAPRLQHFELPVATPTLKIAAIWHPRFDADPAHRWLRDMITAAVQTALPTLGAPR</sequence>
<dbReference type="Pfam" id="PF03466">
    <property type="entry name" value="LysR_substrate"/>
    <property type="match status" value="1"/>
</dbReference>
<dbReference type="PATRIC" id="fig|857265.3.peg.4102"/>
<comment type="caution">
    <text evidence="6">The sequence shown here is derived from an EMBL/GenBank/DDBJ whole genome shotgun (WGS) entry which is preliminary data.</text>
</comment>
<dbReference type="CDD" id="cd08460">
    <property type="entry name" value="PBP2_DntR_like_1"/>
    <property type="match status" value="1"/>
</dbReference>
<gene>
    <name evidence="6" type="primary">syrM1_2</name>
    <name evidence="6" type="ORF">WG78_20030</name>
</gene>
<dbReference type="EMBL" id="LAQT01000036">
    <property type="protein sequence ID" value="KPC49647.1"/>
    <property type="molecule type" value="Genomic_DNA"/>
</dbReference>
<keyword evidence="4" id="KW-0804">Transcription</keyword>
<feature type="domain" description="HTH lysR-type" evidence="5">
    <location>
        <begin position="4"/>
        <end position="61"/>
    </location>
</feature>
<dbReference type="SUPFAM" id="SSF46785">
    <property type="entry name" value="Winged helix' DNA-binding domain"/>
    <property type="match status" value="1"/>
</dbReference>